<dbReference type="PROSITE" id="PS51898">
    <property type="entry name" value="TYR_RECOMBINASE"/>
    <property type="match status" value="1"/>
</dbReference>
<dbReference type="InterPro" id="IPR002104">
    <property type="entry name" value="Integrase_catalytic"/>
</dbReference>
<accession>A0A1I7EJI6</accession>
<feature type="domain" description="Tyr recombinase" evidence="1">
    <location>
        <begin position="1"/>
        <end position="62"/>
    </location>
</feature>
<evidence type="ECO:0000313" key="2">
    <source>
        <dbReference type="EMBL" id="SFU24098.1"/>
    </source>
</evidence>
<dbReference type="GO" id="GO:0006310">
    <property type="term" value="P:DNA recombination"/>
    <property type="evidence" value="ECO:0007669"/>
    <property type="project" value="InterPro"/>
</dbReference>
<proteinExistence type="predicted"/>
<dbReference type="Proteomes" id="UP000198844">
    <property type="component" value="Unassembled WGS sequence"/>
</dbReference>
<evidence type="ECO:0000313" key="3">
    <source>
        <dbReference type="Proteomes" id="UP000198844"/>
    </source>
</evidence>
<organism evidence="2 3">
    <name type="scientific">Paraburkholderia aspalathi</name>
    <dbReference type="NCBI Taxonomy" id="1324617"/>
    <lineage>
        <taxon>Bacteria</taxon>
        <taxon>Pseudomonadati</taxon>
        <taxon>Pseudomonadota</taxon>
        <taxon>Betaproteobacteria</taxon>
        <taxon>Burkholderiales</taxon>
        <taxon>Burkholderiaceae</taxon>
        <taxon>Paraburkholderia</taxon>
    </lineage>
</organism>
<dbReference type="GO" id="GO:0003677">
    <property type="term" value="F:DNA binding"/>
    <property type="evidence" value="ECO:0007669"/>
    <property type="project" value="InterPro"/>
</dbReference>
<dbReference type="InterPro" id="IPR011010">
    <property type="entry name" value="DNA_brk_join_enz"/>
</dbReference>
<dbReference type="EMBL" id="FPBH01000024">
    <property type="protein sequence ID" value="SFU24098.1"/>
    <property type="molecule type" value="Genomic_DNA"/>
</dbReference>
<gene>
    <name evidence="2" type="ORF">SAMN05192563_1024168</name>
</gene>
<protein>
    <recommendedName>
        <fullName evidence="1">Tyr recombinase domain-containing protein</fullName>
    </recommendedName>
</protein>
<dbReference type="SUPFAM" id="SSF56349">
    <property type="entry name" value="DNA breaking-rejoining enzymes"/>
    <property type="match status" value="1"/>
</dbReference>
<name>A0A1I7EJI6_9BURK</name>
<dbReference type="AlphaFoldDB" id="A0A1I7EJI6"/>
<reference evidence="2 3" key="1">
    <citation type="submission" date="2016-10" db="EMBL/GenBank/DDBJ databases">
        <authorList>
            <person name="de Groot N.N."/>
        </authorList>
    </citation>
    <scope>NUCLEOTIDE SEQUENCE [LARGE SCALE GENOMIC DNA]</scope>
    <source>
        <strain evidence="2 3">LMG 27731</strain>
    </source>
</reference>
<dbReference type="GO" id="GO:0015074">
    <property type="term" value="P:DNA integration"/>
    <property type="evidence" value="ECO:0007669"/>
    <property type="project" value="InterPro"/>
</dbReference>
<sequence length="62" mass="7054">MLLTMLYNTGMSGSEIIGIRVVDLFLDDAACVHLRGKGRKLRSGFSISRLLLFQRTRRARNE</sequence>
<evidence type="ECO:0000259" key="1">
    <source>
        <dbReference type="PROSITE" id="PS51898"/>
    </source>
</evidence>